<feature type="transmembrane region" description="Helical" evidence="6">
    <location>
        <begin position="48"/>
        <end position="68"/>
    </location>
</feature>
<evidence type="ECO:0000313" key="8">
    <source>
        <dbReference type="EMBL" id="MBF9224019.1"/>
    </source>
</evidence>
<keyword evidence="4 6" id="KW-1133">Transmembrane helix</keyword>
<reference evidence="8 9" key="1">
    <citation type="submission" date="2020-11" db="EMBL/GenBank/DDBJ databases">
        <authorList>
            <person name="Kim M.K."/>
        </authorList>
    </citation>
    <scope>NUCLEOTIDE SEQUENCE [LARGE SCALE GENOMIC DNA]</scope>
    <source>
        <strain evidence="8 9">BT662</strain>
    </source>
</reference>
<evidence type="ECO:0000256" key="4">
    <source>
        <dbReference type="ARBA" id="ARBA00022989"/>
    </source>
</evidence>
<feature type="transmembrane region" description="Helical" evidence="6">
    <location>
        <begin position="12"/>
        <end position="36"/>
    </location>
</feature>
<dbReference type="InterPro" id="IPR023845">
    <property type="entry name" value="DUF3817_TM"/>
</dbReference>
<keyword evidence="2" id="KW-1003">Cell membrane</keyword>
<organism evidence="8 9">
    <name type="scientific">Hymenobacter ruricola</name>
    <dbReference type="NCBI Taxonomy" id="2791023"/>
    <lineage>
        <taxon>Bacteria</taxon>
        <taxon>Pseudomonadati</taxon>
        <taxon>Bacteroidota</taxon>
        <taxon>Cytophagia</taxon>
        <taxon>Cytophagales</taxon>
        <taxon>Hymenobacteraceae</taxon>
        <taxon>Hymenobacter</taxon>
    </lineage>
</organism>
<dbReference type="Proteomes" id="UP000618931">
    <property type="component" value="Unassembled WGS sequence"/>
</dbReference>
<keyword evidence="9" id="KW-1185">Reference proteome</keyword>
<proteinExistence type="predicted"/>
<dbReference type="RefSeq" id="WP_196295442.1">
    <property type="nucleotide sequence ID" value="NZ_JADQDM010000022.1"/>
</dbReference>
<name>A0ABS0IAL3_9BACT</name>
<dbReference type="EMBL" id="JADQDM010000022">
    <property type="protein sequence ID" value="MBF9224019.1"/>
    <property type="molecule type" value="Genomic_DNA"/>
</dbReference>
<comment type="subcellular location">
    <subcellularLocation>
        <location evidence="1">Cell membrane</location>
        <topology evidence="1">Multi-pass membrane protein</topology>
    </subcellularLocation>
</comment>
<keyword evidence="5 6" id="KW-0472">Membrane</keyword>
<keyword evidence="3 6" id="KW-0812">Transmembrane</keyword>
<protein>
    <submittedName>
        <fullName evidence="8">DUF3817 domain-containing protein</fullName>
    </submittedName>
</protein>
<evidence type="ECO:0000256" key="3">
    <source>
        <dbReference type="ARBA" id="ARBA00022692"/>
    </source>
</evidence>
<evidence type="ECO:0000313" key="9">
    <source>
        <dbReference type="Proteomes" id="UP000618931"/>
    </source>
</evidence>
<dbReference type="NCBIfam" id="TIGR03954">
    <property type="entry name" value="integ_memb_HG"/>
    <property type="match status" value="1"/>
</dbReference>
<sequence>MKELLLTGLGRLRLVAILEGVSFLVLLLVAMPLKYLAGQPQAVRPVGMAHGLLFVLYCFLLIQQKIFYREMIKYRRA</sequence>
<comment type="caution">
    <text evidence="8">The sequence shown here is derived from an EMBL/GenBank/DDBJ whole genome shotgun (WGS) entry which is preliminary data.</text>
</comment>
<gene>
    <name evidence="8" type="ORF">I2H31_23150</name>
</gene>
<evidence type="ECO:0000256" key="6">
    <source>
        <dbReference type="SAM" id="Phobius"/>
    </source>
</evidence>
<evidence type="ECO:0000256" key="1">
    <source>
        <dbReference type="ARBA" id="ARBA00004651"/>
    </source>
</evidence>
<evidence type="ECO:0000259" key="7">
    <source>
        <dbReference type="Pfam" id="PF12823"/>
    </source>
</evidence>
<dbReference type="PANTHER" id="PTHR40077">
    <property type="entry name" value="MEMBRANE PROTEIN-RELATED"/>
    <property type="match status" value="1"/>
</dbReference>
<feature type="domain" description="DUF3817" evidence="7">
    <location>
        <begin position="10"/>
        <end position="66"/>
    </location>
</feature>
<dbReference type="Pfam" id="PF12823">
    <property type="entry name" value="DUF3817"/>
    <property type="match status" value="1"/>
</dbReference>
<dbReference type="PANTHER" id="PTHR40077:SF1">
    <property type="entry name" value="MEMBRANE PROTEIN"/>
    <property type="match status" value="1"/>
</dbReference>
<accession>A0ABS0IAL3</accession>
<evidence type="ECO:0000256" key="2">
    <source>
        <dbReference type="ARBA" id="ARBA00022475"/>
    </source>
</evidence>
<evidence type="ECO:0000256" key="5">
    <source>
        <dbReference type="ARBA" id="ARBA00023136"/>
    </source>
</evidence>